<organism evidence="2 3">
    <name type="scientific">Thermanaerosceptrum fracticalcis</name>
    <dbReference type="NCBI Taxonomy" id="1712410"/>
    <lineage>
        <taxon>Bacteria</taxon>
        <taxon>Bacillati</taxon>
        <taxon>Bacillota</taxon>
        <taxon>Clostridia</taxon>
        <taxon>Eubacteriales</taxon>
        <taxon>Peptococcaceae</taxon>
        <taxon>Thermanaerosceptrum</taxon>
    </lineage>
</organism>
<dbReference type="Proteomes" id="UP000515847">
    <property type="component" value="Chromosome"/>
</dbReference>
<dbReference type="AlphaFoldDB" id="A0A7G6E134"/>
<dbReference type="RefSeq" id="WP_034419675.1">
    <property type="nucleotide sequence ID" value="NZ_CP045798.1"/>
</dbReference>
<feature type="transmembrane region" description="Helical" evidence="1">
    <location>
        <begin position="67"/>
        <end position="88"/>
    </location>
</feature>
<name>A0A7G6E134_THEFR</name>
<accession>A0A7G6E134</accession>
<keyword evidence="1" id="KW-0812">Transmembrane</keyword>
<protein>
    <submittedName>
        <fullName evidence="2">Uncharacterized protein</fullName>
    </submittedName>
</protein>
<keyword evidence="1" id="KW-0472">Membrane</keyword>
<dbReference type="EMBL" id="CP045798">
    <property type="protein sequence ID" value="QNB45788.1"/>
    <property type="molecule type" value="Genomic_DNA"/>
</dbReference>
<dbReference type="KEGG" id="tfr:BR63_05345"/>
<feature type="transmembrane region" description="Helical" evidence="1">
    <location>
        <begin position="7"/>
        <end position="29"/>
    </location>
</feature>
<evidence type="ECO:0000256" key="1">
    <source>
        <dbReference type="SAM" id="Phobius"/>
    </source>
</evidence>
<feature type="transmembrane region" description="Helical" evidence="1">
    <location>
        <begin position="41"/>
        <end position="60"/>
    </location>
</feature>
<keyword evidence="1" id="KW-1133">Transmembrane helix</keyword>
<evidence type="ECO:0000313" key="3">
    <source>
        <dbReference type="Proteomes" id="UP000515847"/>
    </source>
</evidence>
<evidence type="ECO:0000313" key="2">
    <source>
        <dbReference type="EMBL" id="QNB45788.1"/>
    </source>
</evidence>
<keyword evidence="3" id="KW-1185">Reference proteome</keyword>
<gene>
    <name evidence="2" type="ORF">BR63_05345</name>
</gene>
<feature type="transmembrane region" description="Helical" evidence="1">
    <location>
        <begin position="108"/>
        <end position="127"/>
    </location>
</feature>
<reference evidence="2 3" key="1">
    <citation type="journal article" date="2019" name="Front. Microbiol.">
        <title>Thermoanaerosceptrum fracticalcis gen. nov. sp. nov., a Novel Fumarate-Fermenting Microorganism From a Deep Fractured Carbonate Aquifer of the US Great Basin.</title>
        <authorList>
            <person name="Hamilton-Brehm S.D."/>
            <person name="Stewart L.E."/>
            <person name="Zavarin M."/>
            <person name="Caldwell M."/>
            <person name="Lawson P.A."/>
            <person name="Onstott T.C."/>
            <person name="Grzymski J."/>
            <person name="Neveux I."/>
            <person name="Lollar B.S."/>
            <person name="Russell C.E."/>
            <person name="Moser D.P."/>
        </authorList>
    </citation>
    <scope>NUCLEOTIDE SEQUENCE [LARGE SCALE GENOMIC DNA]</scope>
    <source>
        <strain evidence="2 3">DRI-13</strain>
    </source>
</reference>
<sequence length="133" mass="14539">MSNKFWWSYFLETLGAGMVIYGSASAWGKKGLNIINGVEDWFGAVTLFLGLVTLYNLYLAKERERHSLLAIGIIVPLTAALSFFTMPVRYHIGGFNLATSIQLAFPGVYIAFVGGIIILVAGLGLYLKKGQSK</sequence>
<proteinExistence type="predicted"/>